<keyword evidence="1" id="KW-0812">Transmembrane</keyword>
<sequence length="77" mass="8683">MKNKDFVVIGISIDKEKDKAKWAEMIQTQGLPGVQIWSGPGSKMTNDYKIKGIPRCLVLINRGVLFLPMLLHLLMTL</sequence>
<dbReference type="EMBL" id="SNRX01000003">
    <property type="protein sequence ID" value="KAA6303036.1"/>
    <property type="molecule type" value="Genomic_DNA"/>
</dbReference>
<name>A0A5M8P3Y5_9BACT</name>
<accession>A0A5M8P3Y5</accession>
<keyword evidence="1" id="KW-0472">Membrane</keyword>
<dbReference type="AlphaFoldDB" id="A0A5M8P3Y5"/>
<evidence type="ECO:0000313" key="3">
    <source>
        <dbReference type="Proteomes" id="UP000324575"/>
    </source>
</evidence>
<evidence type="ECO:0000313" key="2">
    <source>
        <dbReference type="EMBL" id="KAA6303036.1"/>
    </source>
</evidence>
<protein>
    <submittedName>
        <fullName evidence="2">Uncharacterized protein</fullName>
    </submittedName>
</protein>
<gene>
    <name evidence="2" type="ORF">EZS26_000639</name>
</gene>
<dbReference type="Proteomes" id="UP000324575">
    <property type="component" value="Unassembled WGS sequence"/>
</dbReference>
<evidence type="ECO:0000256" key="1">
    <source>
        <dbReference type="SAM" id="Phobius"/>
    </source>
</evidence>
<dbReference type="SUPFAM" id="SSF52833">
    <property type="entry name" value="Thioredoxin-like"/>
    <property type="match status" value="1"/>
</dbReference>
<organism evidence="2 3">
    <name type="scientific">Candidatus Ordinivivax streblomastigis</name>
    <dbReference type="NCBI Taxonomy" id="2540710"/>
    <lineage>
        <taxon>Bacteria</taxon>
        <taxon>Pseudomonadati</taxon>
        <taxon>Bacteroidota</taxon>
        <taxon>Bacteroidia</taxon>
        <taxon>Bacteroidales</taxon>
        <taxon>Candidatus Ordinivivax</taxon>
    </lineage>
</organism>
<proteinExistence type="predicted"/>
<dbReference type="Gene3D" id="3.40.30.10">
    <property type="entry name" value="Glutaredoxin"/>
    <property type="match status" value="1"/>
</dbReference>
<feature type="transmembrane region" description="Helical" evidence="1">
    <location>
        <begin position="56"/>
        <end position="75"/>
    </location>
</feature>
<comment type="caution">
    <text evidence="2">The sequence shown here is derived from an EMBL/GenBank/DDBJ whole genome shotgun (WGS) entry which is preliminary data.</text>
</comment>
<keyword evidence="1" id="KW-1133">Transmembrane helix</keyword>
<dbReference type="InterPro" id="IPR036249">
    <property type="entry name" value="Thioredoxin-like_sf"/>
</dbReference>
<reference evidence="2 3" key="1">
    <citation type="submission" date="2019-03" db="EMBL/GenBank/DDBJ databases">
        <title>Single cell metagenomics reveals metabolic interactions within the superorganism composed of flagellate Streblomastix strix and complex community of Bacteroidetes bacteria on its surface.</title>
        <authorList>
            <person name="Treitli S.C."/>
            <person name="Kolisko M."/>
            <person name="Husnik F."/>
            <person name="Keeling P."/>
            <person name="Hampl V."/>
        </authorList>
    </citation>
    <scope>NUCLEOTIDE SEQUENCE [LARGE SCALE GENOMIC DNA]</scope>
    <source>
        <strain evidence="2">St1</strain>
    </source>
</reference>